<gene>
    <name evidence="4" type="ORF">WOLCODRAFT_157011</name>
</gene>
<evidence type="ECO:0000313" key="4">
    <source>
        <dbReference type="EMBL" id="PCH36297.1"/>
    </source>
</evidence>
<dbReference type="InterPro" id="IPR046868">
    <property type="entry name" value="BAR_4"/>
</dbReference>
<dbReference type="PANTHER" id="PTHR31941:SF1">
    <property type="entry name" value="CYTOSKELETAL SIGNALING PROTEIN SLM1"/>
    <property type="match status" value="1"/>
</dbReference>
<dbReference type="PANTHER" id="PTHR31941">
    <property type="entry name" value="CYTOSKELETAL SIGNALING PROTEIN SLM1"/>
    <property type="match status" value="1"/>
</dbReference>
<feature type="domain" description="SLM1/RGC1-like BAR-like" evidence="3">
    <location>
        <begin position="71"/>
        <end position="160"/>
    </location>
</feature>
<keyword evidence="1" id="KW-0597">Phosphoprotein</keyword>
<dbReference type="AlphaFoldDB" id="A0A2H3JJW2"/>
<evidence type="ECO:0000259" key="2">
    <source>
        <dbReference type="Pfam" id="PF20399"/>
    </source>
</evidence>
<dbReference type="Pfam" id="PF20400">
    <property type="entry name" value="BAR_4"/>
    <property type="match status" value="1"/>
</dbReference>
<keyword evidence="5" id="KW-1185">Reference proteome</keyword>
<evidence type="ECO:0000256" key="1">
    <source>
        <dbReference type="ARBA" id="ARBA00022553"/>
    </source>
</evidence>
<evidence type="ECO:0000259" key="3">
    <source>
        <dbReference type="Pfam" id="PF20400"/>
    </source>
</evidence>
<organism evidence="4 5">
    <name type="scientific">Wolfiporia cocos (strain MD-104)</name>
    <name type="common">Brown rot fungus</name>
    <dbReference type="NCBI Taxonomy" id="742152"/>
    <lineage>
        <taxon>Eukaryota</taxon>
        <taxon>Fungi</taxon>
        <taxon>Dikarya</taxon>
        <taxon>Basidiomycota</taxon>
        <taxon>Agaricomycotina</taxon>
        <taxon>Agaricomycetes</taxon>
        <taxon>Polyporales</taxon>
        <taxon>Phaeolaceae</taxon>
        <taxon>Wolfiporia</taxon>
    </lineage>
</organism>
<sequence>MLKPAHDNVQHLKLLNTGTCGGTLMNGLKGVQVTLLHTLELLPPPWHNWLYPTSGTEAVCRDQGPHQDGALQNIQNNTGKLATAVAKDRELSAKLIGDLGTHISILKNTPLSITAKTDPYVANQSVARQLVKQVHTENALQKLLLLTQSSSAVFEASPIQALHIRETYNTLEHDMSALPPDREWIAFAAHEDHLVDPETPLQDPQNISYPSEEDPSIVPVHIGLLEHKKQYTRTYREAYYVNA</sequence>
<protein>
    <submittedName>
        <fullName evidence="4">Uncharacterized protein</fullName>
    </submittedName>
</protein>
<name>A0A2H3JJW2_WOLCO</name>
<dbReference type="OrthoDB" id="5598057at2759"/>
<dbReference type="EMBL" id="KB467876">
    <property type="protein sequence ID" value="PCH36297.1"/>
    <property type="molecule type" value="Genomic_DNA"/>
</dbReference>
<accession>A0A2H3JJW2</accession>
<proteinExistence type="predicted"/>
<dbReference type="InterPro" id="IPR046869">
    <property type="entry name" value="SLM1/RGC1-like_PH"/>
</dbReference>
<dbReference type="Proteomes" id="UP000218811">
    <property type="component" value="Unassembled WGS sequence"/>
</dbReference>
<dbReference type="Pfam" id="PF20399">
    <property type="entry name" value="PH_20"/>
    <property type="match status" value="1"/>
</dbReference>
<reference evidence="4 5" key="1">
    <citation type="journal article" date="2012" name="Science">
        <title>The Paleozoic origin of enzymatic lignin decomposition reconstructed from 31 fungal genomes.</title>
        <authorList>
            <person name="Floudas D."/>
            <person name="Binder M."/>
            <person name="Riley R."/>
            <person name="Barry K."/>
            <person name="Blanchette R.A."/>
            <person name="Henrissat B."/>
            <person name="Martinez A.T."/>
            <person name="Otillar R."/>
            <person name="Spatafora J.W."/>
            <person name="Yadav J.S."/>
            <person name="Aerts A."/>
            <person name="Benoit I."/>
            <person name="Boyd A."/>
            <person name="Carlson A."/>
            <person name="Copeland A."/>
            <person name="Coutinho P.M."/>
            <person name="de Vries R.P."/>
            <person name="Ferreira P."/>
            <person name="Findley K."/>
            <person name="Foster B."/>
            <person name="Gaskell J."/>
            <person name="Glotzer D."/>
            <person name="Gorecki P."/>
            <person name="Heitman J."/>
            <person name="Hesse C."/>
            <person name="Hori C."/>
            <person name="Igarashi K."/>
            <person name="Jurgens J.A."/>
            <person name="Kallen N."/>
            <person name="Kersten P."/>
            <person name="Kohler A."/>
            <person name="Kuees U."/>
            <person name="Kumar T.K.A."/>
            <person name="Kuo A."/>
            <person name="LaButti K."/>
            <person name="Larrondo L.F."/>
            <person name="Lindquist E."/>
            <person name="Ling A."/>
            <person name="Lombard V."/>
            <person name="Lucas S."/>
            <person name="Lundell T."/>
            <person name="Martin R."/>
            <person name="McLaughlin D.J."/>
            <person name="Morgenstern I."/>
            <person name="Morin E."/>
            <person name="Murat C."/>
            <person name="Nagy L.G."/>
            <person name="Nolan M."/>
            <person name="Ohm R.A."/>
            <person name="Patyshakuliyeva A."/>
            <person name="Rokas A."/>
            <person name="Ruiz-Duenas F.J."/>
            <person name="Sabat G."/>
            <person name="Salamov A."/>
            <person name="Samejima M."/>
            <person name="Schmutz J."/>
            <person name="Slot J.C."/>
            <person name="St John F."/>
            <person name="Stenlid J."/>
            <person name="Sun H."/>
            <person name="Sun S."/>
            <person name="Syed K."/>
            <person name="Tsang A."/>
            <person name="Wiebenga A."/>
            <person name="Young D."/>
            <person name="Pisabarro A."/>
            <person name="Eastwood D.C."/>
            <person name="Martin F."/>
            <person name="Cullen D."/>
            <person name="Grigoriev I.V."/>
            <person name="Hibbett D.S."/>
        </authorList>
    </citation>
    <scope>NUCLEOTIDE SEQUENCE [LARGE SCALE GENOMIC DNA]</scope>
    <source>
        <strain evidence="4 5">MD-104</strain>
    </source>
</reference>
<dbReference type="STRING" id="742152.A0A2H3JJW2"/>
<feature type="domain" description="SLM1/RGC1-like PH" evidence="2">
    <location>
        <begin position="209"/>
        <end position="241"/>
    </location>
</feature>
<dbReference type="OMA" id="HIGLLEH"/>
<evidence type="ECO:0000313" key="5">
    <source>
        <dbReference type="Proteomes" id="UP000218811"/>
    </source>
</evidence>